<keyword evidence="2 3" id="KW-0802">TPR repeat</keyword>
<evidence type="ECO:0000313" key="6">
    <source>
        <dbReference type="Proteomes" id="UP000466514"/>
    </source>
</evidence>
<dbReference type="PANTHER" id="PTHR45586:SF1">
    <property type="entry name" value="LIPOPOLYSACCHARIDE ASSEMBLY PROTEIN B"/>
    <property type="match status" value="1"/>
</dbReference>
<proteinExistence type="predicted"/>
<dbReference type="PROSITE" id="PS50005">
    <property type="entry name" value="TPR"/>
    <property type="match status" value="2"/>
</dbReference>
<keyword evidence="4" id="KW-0472">Membrane</keyword>
<evidence type="ECO:0000256" key="2">
    <source>
        <dbReference type="ARBA" id="ARBA00022803"/>
    </source>
</evidence>
<feature type="repeat" description="TPR" evidence="3">
    <location>
        <begin position="141"/>
        <end position="174"/>
    </location>
</feature>
<evidence type="ECO:0000313" key="5">
    <source>
        <dbReference type="EMBL" id="BBX67833.1"/>
    </source>
</evidence>
<dbReference type="InterPro" id="IPR051012">
    <property type="entry name" value="CellSynth/LPSAsmb/PSIAsmb"/>
</dbReference>
<dbReference type="InterPro" id="IPR019734">
    <property type="entry name" value="TPR_rpt"/>
</dbReference>
<dbReference type="Gene3D" id="1.25.40.10">
    <property type="entry name" value="Tetratricopeptide repeat domain"/>
    <property type="match status" value="1"/>
</dbReference>
<feature type="transmembrane region" description="Helical" evidence="4">
    <location>
        <begin position="223"/>
        <end position="244"/>
    </location>
</feature>
<evidence type="ECO:0000256" key="3">
    <source>
        <dbReference type="PROSITE-ProRule" id="PRU00339"/>
    </source>
</evidence>
<evidence type="ECO:0000256" key="1">
    <source>
        <dbReference type="ARBA" id="ARBA00022737"/>
    </source>
</evidence>
<sequence length="340" mass="35271">MMSDTGGASDVAAACLHREDYPQAAHVLRAALAEDPYNTVLLVQFAQASLGLKDHAGAASAAWAALGVEPSNEHAMRLYTLALNGQGRAADALSMAWRTVSEHPQSALAQYTYAGLLRESGQEAKALAVVNEALRLDPANADALVLRGDIYRSTWGAAAAEAQYAEALRLSPNHALATHNLAVSRLRLGTLTQAVRGLLAAARLETALGQLVIDNIGVAVTKVLRMATASVVFLAVALIVVMAAHDDALPTVIPRVAAGVLSAALMVPLVWVVRTVPEPTLSSVLRQRLLSAVRMAFVAVAVVLGAVTAVAGSNPVSDVAGTLLLFGVFGLTVLGWVTGA</sequence>
<accession>A0A7I7M8K6</accession>
<dbReference type="AlphaFoldDB" id="A0A7I7M8K6"/>
<feature type="repeat" description="TPR" evidence="3">
    <location>
        <begin position="107"/>
        <end position="140"/>
    </location>
</feature>
<dbReference type="KEGG" id="mpsc:MPSYJ_12940"/>
<name>A0A7I7M8K6_9MYCO</name>
<evidence type="ECO:0000256" key="4">
    <source>
        <dbReference type="SAM" id="Phobius"/>
    </source>
</evidence>
<keyword evidence="6" id="KW-1185">Reference proteome</keyword>
<organism evidence="5 6">
    <name type="scientific">Mycolicibacterium psychrotolerans</name>
    <dbReference type="NCBI Taxonomy" id="216929"/>
    <lineage>
        <taxon>Bacteria</taxon>
        <taxon>Bacillati</taxon>
        <taxon>Actinomycetota</taxon>
        <taxon>Actinomycetes</taxon>
        <taxon>Mycobacteriales</taxon>
        <taxon>Mycobacteriaceae</taxon>
        <taxon>Mycolicibacterium</taxon>
    </lineage>
</organism>
<feature type="transmembrane region" description="Helical" evidence="4">
    <location>
        <begin position="289"/>
        <end position="313"/>
    </location>
</feature>
<protein>
    <recommendedName>
        <fullName evidence="7">Tetratricopeptide repeat protein</fullName>
    </recommendedName>
</protein>
<dbReference type="SUPFAM" id="SSF48452">
    <property type="entry name" value="TPR-like"/>
    <property type="match status" value="1"/>
</dbReference>
<keyword evidence="1" id="KW-0677">Repeat</keyword>
<evidence type="ECO:0008006" key="7">
    <source>
        <dbReference type="Google" id="ProtNLM"/>
    </source>
</evidence>
<feature type="transmembrane region" description="Helical" evidence="4">
    <location>
        <begin position="319"/>
        <end position="337"/>
    </location>
</feature>
<feature type="transmembrane region" description="Helical" evidence="4">
    <location>
        <begin position="256"/>
        <end position="277"/>
    </location>
</feature>
<keyword evidence="4" id="KW-0812">Transmembrane</keyword>
<dbReference type="PANTHER" id="PTHR45586">
    <property type="entry name" value="TPR REPEAT-CONTAINING PROTEIN PA4667"/>
    <property type="match status" value="1"/>
</dbReference>
<gene>
    <name evidence="5" type="ORF">MPSYJ_12940</name>
</gene>
<dbReference type="Proteomes" id="UP000466514">
    <property type="component" value="Chromosome"/>
</dbReference>
<dbReference type="InterPro" id="IPR011990">
    <property type="entry name" value="TPR-like_helical_dom_sf"/>
</dbReference>
<reference evidence="5 6" key="1">
    <citation type="journal article" date="2019" name="Emerg. Microbes Infect.">
        <title>Comprehensive subspecies identification of 175 nontuberculous mycobacteria species based on 7547 genomic profiles.</title>
        <authorList>
            <person name="Matsumoto Y."/>
            <person name="Kinjo T."/>
            <person name="Motooka D."/>
            <person name="Nabeya D."/>
            <person name="Jung N."/>
            <person name="Uechi K."/>
            <person name="Horii T."/>
            <person name="Iida T."/>
            <person name="Fujita J."/>
            <person name="Nakamura S."/>
        </authorList>
    </citation>
    <scope>NUCLEOTIDE SEQUENCE [LARGE SCALE GENOMIC DNA]</scope>
    <source>
        <strain evidence="5 6">JCM 13323</strain>
    </source>
</reference>
<keyword evidence="4" id="KW-1133">Transmembrane helix</keyword>
<dbReference type="EMBL" id="AP022574">
    <property type="protein sequence ID" value="BBX67833.1"/>
    <property type="molecule type" value="Genomic_DNA"/>
</dbReference>